<dbReference type="GO" id="GO:0030699">
    <property type="term" value="F:glycine reductase activity"/>
    <property type="evidence" value="ECO:0007669"/>
    <property type="project" value="UniProtKB-EC"/>
</dbReference>
<dbReference type="EC" id="1.21.4.2" evidence="2"/>
<evidence type="ECO:0000259" key="1">
    <source>
        <dbReference type="Pfam" id="PF19364"/>
    </source>
</evidence>
<proteinExistence type="predicted"/>
<feature type="domain" description="DUF5940" evidence="1">
    <location>
        <begin position="2"/>
        <end position="124"/>
    </location>
</feature>
<comment type="caution">
    <text evidence="2">The sequence shown here is derived from an EMBL/GenBank/DDBJ whole genome shotgun (WGS) entry which is preliminary data.</text>
</comment>
<evidence type="ECO:0000313" key="2">
    <source>
        <dbReference type="EMBL" id="MPN07185.1"/>
    </source>
</evidence>
<protein>
    <submittedName>
        <fullName evidence="2">Glycine/sarcosine/betaine reductase complex component C subunit beta</fullName>
        <ecNumber evidence="2">1.21.4.2</ecNumber>
    </submittedName>
</protein>
<dbReference type="AlphaFoldDB" id="A0A645EYQ3"/>
<keyword evidence="2" id="KW-0560">Oxidoreductase</keyword>
<gene>
    <name evidence="2" type="primary">grdC_8</name>
    <name evidence="2" type="ORF">SDC9_154451</name>
</gene>
<sequence>MPEANFKMIAALGVMKKQIEKADMPEFIKTRGMKGFAHTQGHIPSGVPYMGHAAEAISSGKITRAMIIGKGSLFLGRLTNLADGASFLMEKPSQDKPEGEKGVTREEIRELILEALGELAAGLKK</sequence>
<dbReference type="Pfam" id="PF19364">
    <property type="entry name" value="DUF5940"/>
    <property type="match status" value="1"/>
</dbReference>
<dbReference type="InterPro" id="IPR045984">
    <property type="entry name" value="DUF5940"/>
</dbReference>
<organism evidence="2">
    <name type="scientific">bioreactor metagenome</name>
    <dbReference type="NCBI Taxonomy" id="1076179"/>
    <lineage>
        <taxon>unclassified sequences</taxon>
        <taxon>metagenomes</taxon>
        <taxon>ecological metagenomes</taxon>
    </lineage>
</organism>
<dbReference type="EMBL" id="VSSQ01053150">
    <property type="protein sequence ID" value="MPN07185.1"/>
    <property type="molecule type" value="Genomic_DNA"/>
</dbReference>
<accession>A0A645EYQ3</accession>
<reference evidence="2" key="1">
    <citation type="submission" date="2019-08" db="EMBL/GenBank/DDBJ databases">
        <authorList>
            <person name="Kucharzyk K."/>
            <person name="Murdoch R.W."/>
            <person name="Higgins S."/>
            <person name="Loffler F."/>
        </authorList>
    </citation>
    <scope>NUCLEOTIDE SEQUENCE</scope>
</reference>
<name>A0A645EYQ3_9ZZZZ</name>